<keyword evidence="4 6" id="KW-1133">Transmembrane helix</keyword>
<dbReference type="STRING" id="1045774.SAMN05421872_11763"/>
<proteinExistence type="inferred from homology"/>
<feature type="transmembrane region" description="Helical" evidence="6">
    <location>
        <begin position="103"/>
        <end position="120"/>
    </location>
</feature>
<feature type="transmembrane region" description="Helical" evidence="6">
    <location>
        <begin position="78"/>
        <end position="97"/>
    </location>
</feature>
<evidence type="ECO:0000256" key="5">
    <source>
        <dbReference type="ARBA" id="ARBA00023136"/>
    </source>
</evidence>
<dbReference type="Proteomes" id="UP000199034">
    <property type="component" value="Unassembled WGS sequence"/>
</dbReference>
<evidence type="ECO:0000313" key="7">
    <source>
        <dbReference type="EMBL" id="SDE22984.1"/>
    </source>
</evidence>
<dbReference type="RefSeq" id="WP_090860820.1">
    <property type="nucleotide sequence ID" value="NZ_FMZM01000017.1"/>
</dbReference>
<dbReference type="PANTHER" id="PTHR43701">
    <property type="entry name" value="MEMBRANE TRANSPORTER PROTEIN MJ0441-RELATED"/>
    <property type="match status" value="1"/>
</dbReference>
<protein>
    <recommendedName>
        <fullName evidence="6">Probable membrane transporter protein</fullName>
    </recommendedName>
</protein>
<evidence type="ECO:0000256" key="1">
    <source>
        <dbReference type="ARBA" id="ARBA00004141"/>
    </source>
</evidence>
<feature type="transmembrane region" description="Helical" evidence="6">
    <location>
        <begin position="141"/>
        <end position="166"/>
    </location>
</feature>
<evidence type="ECO:0000256" key="3">
    <source>
        <dbReference type="ARBA" id="ARBA00022692"/>
    </source>
</evidence>
<feature type="transmembrane region" description="Helical" evidence="6">
    <location>
        <begin position="211"/>
        <end position="231"/>
    </location>
</feature>
<dbReference type="Pfam" id="PF01925">
    <property type="entry name" value="TauE"/>
    <property type="match status" value="1"/>
</dbReference>
<sequence>MEWQRDLVALLVGLVVATLTAPVGVSGAVFLLPVQLSVLHVPNPQVTPTNLLFNVVSGPGALWRYWRRGQLEPTLVRSLVVGCVPGVVVGAVLRVHVVSDPTVFRLVAAAVLLPTGLLILRPRRGGVVRRARGLPPRTVTALALVVGVIGGLYGIGGGSVLGPLLVGSGMAVSVVAPAALASTLVTSVVGVLAFAGLSLGQPGSIAPDWSVGLAAGLGGLVGGYAGAALQPHLPETLLRRALGLAAVAIAVLYLVQAR</sequence>
<gene>
    <name evidence="7" type="ORF">SAMN05421872_11763</name>
</gene>
<comment type="subcellular location">
    <subcellularLocation>
        <location evidence="6">Cell membrane</location>
        <topology evidence="6">Multi-pass membrane protein</topology>
    </subcellularLocation>
    <subcellularLocation>
        <location evidence="1">Membrane</location>
        <topology evidence="1">Multi-pass membrane protein</topology>
    </subcellularLocation>
</comment>
<dbReference type="OrthoDB" id="9788634at2"/>
<dbReference type="EMBL" id="FMZM01000017">
    <property type="protein sequence ID" value="SDE22984.1"/>
    <property type="molecule type" value="Genomic_DNA"/>
</dbReference>
<keyword evidence="5 6" id="KW-0472">Membrane</keyword>
<dbReference type="InterPro" id="IPR002781">
    <property type="entry name" value="TM_pro_TauE-like"/>
</dbReference>
<reference evidence="7 8" key="1">
    <citation type="submission" date="2016-10" db="EMBL/GenBank/DDBJ databases">
        <authorList>
            <person name="de Groot N.N."/>
        </authorList>
    </citation>
    <scope>NUCLEOTIDE SEQUENCE [LARGE SCALE GENOMIC DNA]</scope>
    <source>
        <strain evidence="7 8">CGMCC 4.6858</strain>
    </source>
</reference>
<comment type="similarity">
    <text evidence="2 6">Belongs to the 4-toluene sulfonate uptake permease (TSUP) (TC 2.A.102) family.</text>
</comment>
<keyword evidence="6" id="KW-1003">Cell membrane</keyword>
<keyword evidence="8" id="KW-1185">Reference proteome</keyword>
<evidence type="ECO:0000256" key="6">
    <source>
        <dbReference type="RuleBase" id="RU363041"/>
    </source>
</evidence>
<feature type="transmembrane region" description="Helical" evidence="6">
    <location>
        <begin position="178"/>
        <end position="199"/>
    </location>
</feature>
<organism evidence="7 8">
    <name type="scientific">Nocardioides lianchengensis</name>
    <dbReference type="NCBI Taxonomy" id="1045774"/>
    <lineage>
        <taxon>Bacteria</taxon>
        <taxon>Bacillati</taxon>
        <taxon>Actinomycetota</taxon>
        <taxon>Actinomycetes</taxon>
        <taxon>Propionibacteriales</taxon>
        <taxon>Nocardioidaceae</taxon>
        <taxon>Nocardioides</taxon>
    </lineage>
</organism>
<evidence type="ECO:0000256" key="2">
    <source>
        <dbReference type="ARBA" id="ARBA00009142"/>
    </source>
</evidence>
<feature type="transmembrane region" description="Helical" evidence="6">
    <location>
        <begin position="237"/>
        <end position="255"/>
    </location>
</feature>
<evidence type="ECO:0000313" key="8">
    <source>
        <dbReference type="Proteomes" id="UP000199034"/>
    </source>
</evidence>
<accession>A0A1G7B792</accession>
<dbReference type="PANTHER" id="PTHR43701:SF2">
    <property type="entry name" value="MEMBRANE TRANSPORTER PROTEIN YJNA-RELATED"/>
    <property type="match status" value="1"/>
</dbReference>
<evidence type="ECO:0000256" key="4">
    <source>
        <dbReference type="ARBA" id="ARBA00022989"/>
    </source>
</evidence>
<name>A0A1G7B792_9ACTN</name>
<feature type="transmembrane region" description="Helical" evidence="6">
    <location>
        <begin position="51"/>
        <end position="66"/>
    </location>
</feature>
<keyword evidence="3 6" id="KW-0812">Transmembrane</keyword>
<dbReference type="InterPro" id="IPR051598">
    <property type="entry name" value="TSUP/Inactive_protease-like"/>
</dbReference>
<dbReference type="AlphaFoldDB" id="A0A1G7B792"/>
<dbReference type="GO" id="GO:0005886">
    <property type="term" value="C:plasma membrane"/>
    <property type="evidence" value="ECO:0007669"/>
    <property type="project" value="UniProtKB-SubCell"/>
</dbReference>